<dbReference type="PROSITE" id="PS01129">
    <property type="entry name" value="PSI_RLU"/>
    <property type="match status" value="1"/>
</dbReference>
<dbReference type="GO" id="GO:0160140">
    <property type="term" value="F:23S rRNA pseudouridine(1911/1915/1917) synthase activity"/>
    <property type="evidence" value="ECO:0007669"/>
    <property type="project" value="UniProtKB-EC"/>
</dbReference>
<dbReference type="CDD" id="cd02869">
    <property type="entry name" value="PseudoU_synth_RluA_like"/>
    <property type="match status" value="1"/>
</dbReference>
<proteinExistence type="inferred from homology"/>
<dbReference type="Pfam" id="PF00849">
    <property type="entry name" value="PseudoU_synth_2"/>
    <property type="match status" value="1"/>
</dbReference>
<dbReference type="InterPro" id="IPR050188">
    <property type="entry name" value="RluA_PseudoU_synthase"/>
</dbReference>
<dbReference type="SUPFAM" id="SSF55120">
    <property type="entry name" value="Pseudouridine synthase"/>
    <property type="match status" value="1"/>
</dbReference>
<feature type="domain" description="RNA-binding S4" evidence="6">
    <location>
        <begin position="13"/>
        <end position="79"/>
    </location>
</feature>
<dbReference type="PROSITE" id="PS50889">
    <property type="entry name" value="S4"/>
    <property type="match status" value="1"/>
</dbReference>
<evidence type="ECO:0000256" key="2">
    <source>
        <dbReference type="ARBA" id="ARBA00010876"/>
    </source>
</evidence>
<keyword evidence="3 5" id="KW-0413">Isomerase</keyword>
<dbReference type="RefSeq" id="WP_278057637.1">
    <property type="nucleotide sequence ID" value="NZ_CP121247.1"/>
</dbReference>
<reference evidence="7 8" key="1">
    <citation type="submission" date="2023-07" db="EMBL/GenBank/DDBJ databases">
        <title>Sequencing the genomes of 1000 actinobacteria strains.</title>
        <authorList>
            <person name="Klenk H.-P."/>
        </authorList>
    </citation>
    <scope>NUCLEOTIDE SEQUENCE [LARGE SCALE GENOMIC DNA]</scope>
    <source>
        <strain evidence="7 8">DSM 102162</strain>
    </source>
</reference>
<comment type="similarity">
    <text evidence="2 5">Belongs to the pseudouridine synthase RluA family.</text>
</comment>
<dbReference type="InterPro" id="IPR002942">
    <property type="entry name" value="S4_RNA-bd"/>
</dbReference>
<comment type="caution">
    <text evidence="7">The sequence shown here is derived from an EMBL/GenBank/DDBJ whole genome shotgun (WGS) entry which is preliminary data.</text>
</comment>
<protein>
    <recommendedName>
        <fullName evidence="5">Pseudouridine synthase</fullName>
        <ecNumber evidence="5">5.4.99.-</ecNumber>
    </recommendedName>
</protein>
<dbReference type="InterPro" id="IPR006224">
    <property type="entry name" value="PsdUridine_synth_RluA-like_CS"/>
</dbReference>
<comment type="function">
    <text evidence="5">Responsible for synthesis of pseudouridine from uracil.</text>
</comment>
<keyword evidence="4" id="KW-0694">RNA-binding</keyword>
<dbReference type="InterPro" id="IPR006145">
    <property type="entry name" value="PsdUridine_synth_RsuA/RluA"/>
</dbReference>
<evidence type="ECO:0000313" key="7">
    <source>
        <dbReference type="EMBL" id="MDP9800240.1"/>
    </source>
</evidence>
<evidence type="ECO:0000256" key="3">
    <source>
        <dbReference type="ARBA" id="ARBA00023235"/>
    </source>
</evidence>
<evidence type="ECO:0000256" key="1">
    <source>
        <dbReference type="ARBA" id="ARBA00000073"/>
    </source>
</evidence>
<dbReference type="PANTHER" id="PTHR21600">
    <property type="entry name" value="MITOCHONDRIAL RNA PSEUDOURIDINE SYNTHASE"/>
    <property type="match status" value="1"/>
</dbReference>
<evidence type="ECO:0000256" key="4">
    <source>
        <dbReference type="PROSITE-ProRule" id="PRU00182"/>
    </source>
</evidence>
<dbReference type="Proteomes" id="UP001235966">
    <property type="component" value="Unassembled WGS sequence"/>
</dbReference>
<dbReference type="InterPro" id="IPR006225">
    <property type="entry name" value="PsdUridine_synth_RluC/D"/>
</dbReference>
<dbReference type="Gene3D" id="3.10.290.10">
    <property type="entry name" value="RNA-binding S4 domain"/>
    <property type="match status" value="1"/>
</dbReference>
<evidence type="ECO:0000259" key="6">
    <source>
        <dbReference type="SMART" id="SM00363"/>
    </source>
</evidence>
<dbReference type="InterPro" id="IPR036986">
    <property type="entry name" value="S4_RNA-bd_sf"/>
</dbReference>
<dbReference type="EMBL" id="JAUSQW010000001">
    <property type="protein sequence ID" value="MDP9800240.1"/>
    <property type="molecule type" value="Genomic_DNA"/>
</dbReference>
<dbReference type="SUPFAM" id="SSF55174">
    <property type="entry name" value="Alpha-L RNA-binding motif"/>
    <property type="match status" value="1"/>
</dbReference>
<sequence>MSTYLVPPGFDGDRIDSVLASLTGLSRSKAAALVAGGQVSLDGRGVGKSERVSAGAVISAQLPPPPSPEPQPTPIDNLHLLYEDADIVVVDKPAGVAAHASLNFEGPNVLGALLGAGITLTTSGPPERKGIVHRLDVGTTGAMVVAKSERAYTVLKRAFKERTVTKIYHALVQGHPDPLSGTIEAPIGRDFRHQWKMGIREDGKRAVTHYDTLEAMAGATLCEVHLETGRTHQIRVHMSAIKHPCVGDEMYGADMALGERLRLTRQWLHAVRLGFAHPVTGKYVEFTSQYPADLQKALDMMREGML</sequence>
<dbReference type="InterPro" id="IPR020103">
    <property type="entry name" value="PsdUridine_synth_cat_dom_sf"/>
</dbReference>
<dbReference type="Pfam" id="PF01479">
    <property type="entry name" value="S4"/>
    <property type="match status" value="1"/>
</dbReference>
<accession>A0ABT9N961</accession>
<organism evidence="7 8">
    <name type="scientific">Arcanobacterium wilhelmae</name>
    <dbReference type="NCBI Taxonomy" id="1803177"/>
    <lineage>
        <taxon>Bacteria</taxon>
        <taxon>Bacillati</taxon>
        <taxon>Actinomycetota</taxon>
        <taxon>Actinomycetes</taxon>
        <taxon>Actinomycetales</taxon>
        <taxon>Actinomycetaceae</taxon>
        <taxon>Arcanobacterium</taxon>
    </lineage>
</organism>
<dbReference type="CDD" id="cd00165">
    <property type="entry name" value="S4"/>
    <property type="match status" value="1"/>
</dbReference>
<dbReference type="NCBIfam" id="TIGR00005">
    <property type="entry name" value="rluA_subfam"/>
    <property type="match status" value="1"/>
</dbReference>
<evidence type="ECO:0000313" key="8">
    <source>
        <dbReference type="Proteomes" id="UP001235966"/>
    </source>
</evidence>
<keyword evidence="8" id="KW-1185">Reference proteome</keyword>
<name>A0ABT9N961_9ACTO</name>
<dbReference type="SMART" id="SM00363">
    <property type="entry name" value="S4"/>
    <property type="match status" value="1"/>
</dbReference>
<gene>
    <name evidence="7" type="ORF">J2S49_000316</name>
</gene>
<dbReference type="PANTHER" id="PTHR21600:SF44">
    <property type="entry name" value="RIBOSOMAL LARGE SUBUNIT PSEUDOURIDINE SYNTHASE D"/>
    <property type="match status" value="1"/>
</dbReference>
<evidence type="ECO:0000256" key="5">
    <source>
        <dbReference type="RuleBase" id="RU362028"/>
    </source>
</evidence>
<comment type="catalytic activity">
    <reaction evidence="1 5">
        <text>a uridine in RNA = a pseudouridine in RNA</text>
        <dbReference type="Rhea" id="RHEA:48348"/>
        <dbReference type="Rhea" id="RHEA-COMP:12068"/>
        <dbReference type="Rhea" id="RHEA-COMP:12069"/>
        <dbReference type="ChEBI" id="CHEBI:65314"/>
        <dbReference type="ChEBI" id="CHEBI:65315"/>
    </reaction>
</comment>
<dbReference type="EC" id="5.4.99.-" evidence="5"/>
<dbReference type="Gene3D" id="3.30.2350.10">
    <property type="entry name" value="Pseudouridine synthase"/>
    <property type="match status" value="1"/>
</dbReference>